<sequence>MVEASKHFFEKVVGGCTCHEMAHPWSKSCFNGNMIMLASCIKGSYKFYALVYVFQILMKGKKLNKAELLEQFKLYLNSGIFGFIVGTSVVTYNCIVRQIFCSRLYYYNTMFLPSVISGLALYLEPMVRRIPVTNLFANLSSPLLDIALFHGAPQHFVFSPSHPHPPPATLRRSSVHPSVGTAQLFSAGCAISILRHIIPRILTPAKAFKSLKLSHLKLGVFFGGYIGIYRLIVCLLCRAYGRDSALYALPAGLLAGTAFRASPSLGIALMPMTTSLQILGSWGFQSGLIPEHWPLVEIIFCLCQGLLFQARMMHYEACPRYIVNLMDTVTSKRTEQIYLNLEKRLRAAM</sequence>
<keyword evidence="2" id="KW-1185">Reference proteome</keyword>
<comment type="caution">
    <text evidence="1">The sequence shown here is derived from an EMBL/GenBank/DDBJ whole genome shotgun (WGS) entry which is preliminary data.</text>
</comment>
<dbReference type="EMBL" id="CM046113">
    <property type="protein sequence ID" value="KAI8420718.1"/>
    <property type="molecule type" value="Genomic_DNA"/>
</dbReference>
<dbReference type="Proteomes" id="UP001064048">
    <property type="component" value="Chromosome 13"/>
</dbReference>
<organism evidence="1 2">
    <name type="scientific">Choristoneura fumiferana</name>
    <name type="common">Spruce budworm moth</name>
    <name type="synonym">Archips fumiferana</name>
    <dbReference type="NCBI Taxonomy" id="7141"/>
    <lineage>
        <taxon>Eukaryota</taxon>
        <taxon>Metazoa</taxon>
        <taxon>Ecdysozoa</taxon>
        <taxon>Arthropoda</taxon>
        <taxon>Hexapoda</taxon>
        <taxon>Insecta</taxon>
        <taxon>Pterygota</taxon>
        <taxon>Neoptera</taxon>
        <taxon>Endopterygota</taxon>
        <taxon>Lepidoptera</taxon>
        <taxon>Glossata</taxon>
        <taxon>Ditrysia</taxon>
        <taxon>Tortricoidea</taxon>
        <taxon>Tortricidae</taxon>
        <taxon>Tortricinae</taxon>
        <taxon>Choristoneura</taxon>
    </lineage>
</organism>
<protein>
    <submittedName>
        <fullName evidence="1">Uncharacterized protein</fullName>
    </submittedName>
</protein>
<gene>
    <name evidence="1" type="ORF">MSG28_007946</name>
</gene>
<name>A0ACC0J9F0_CHOFU</name>
<evidence type="ECO:0000313" key="1">
    <source>
        <dbReference type="EMBL" id="KAI8420718.1"/>
    </source>
</evidence>
<reference evidence="1 2" key="1">
    <citation type="journal article" date="2022" name="Genome Biol. Evol.">
        <title>The Spruce Budworm Genome: Reconstructing the Evolutionary History of Antifreeze Proteins.</title>
        <authorList>
            <person name="Beliveau C."/>
            <person name="Gagne P."/>
            <person name="Picq S."/>
            <person name="Vernygora O."/>
            <person name="Keeling C.I."/>
            <person name="Pinkney K."/>
            <person name="Doucet D."/>
            <person name="Wen F."/>
            <person name="Johnston J.S."/>
            <person name="Maaroufi H."/>
            <person name="Boyle B."/>
            <person name="Laroche J."/>
            <person name="Dewar K."/>
            <person name="Juretic N."/>
            <person name="Blackburn G."/>
            <person name="Nisole A."/>
            <person name="Brunet B."/>
            <person name="Brandao M."/>
            <person name="Lumley L."/>
            <person name="Duan J."/>
            <person name="Quan G."/>
            <person name="Lucarotti C.J."/>
            <person name="Roe A.D."/>
            <person name="Sperling F.A.H."/>
            <person name="Levesque R.C."/>
            <person name="Cusson M."/>
        </authorList>
    </citation>
    <scope>NUCLEOTIDE SEQUENCE [LARGE SCALE GENOMIC DNA]</scope>
    <source>
        <strain evidence="1">Glfc:IPQL:Cfum</strain>
    </source>
</reference>
<proteinExistence type="predicted"/>
<evidence type="ECO:0000313" key="2">
    <source>
        <dbReference type="Proteomes" id="UP001064048"/>
    </source>
</evidence>
<accession>A0ACC0J9F0</accession>